<name>A0AAW1KKQ8_POPJA</name>
<dbReference type="Gene3D" id="1.25.40.10">
    <property type="entry name" value="Tetratricopeptide repeat domain"/>
    <property type="match status" value="1"/>
</dbReference>
<dbReference type="AlphaFoldDB" id="A0AAW1KKQ8"/>
<dbReference type="GO" id="GO:0005929">
    <property type="term" value="C:cilium"/>
    <property type="evidence" value="ECO:0007669"/>
    <property type="project" value="TreeGrafter"/>
</dbReference>
<dbReference type="EMBL" id="JASPKY010000205">
    <property type="protein sequence ID" value="KAK9720986.1"/>
    <property type="molecule type" value="Genomic_DNA"/>
</dbReference>
<dbReference type="PANTHER" id="PTHR46630">
    <property type="entry name" value="TETRATRICOPEPTIDE REPEAT PROTEIN 29"/>
    <property type="match status" value="1"/>
</dbReference>
<accession>A0AAW1KKQ8</accession>
<keyword evidence="3" id="KW-0677">Repeat</keyword>
<evidence type="ECO:0000313" key="8">
    <source>
        <dbReference type="Proteomes" id="UP001458880"/>
    </source>
</evidence>
<dbReference type="GO" id="GO:0005737">
    <property type="term" value="C:cytoplasm"/>
    <property type="evidence" value="ECO:0007669"/>
    <property type="project" value="UniProtKB-SubCell"/>
</dbReference>
<protein>
    <recommendedName>
        <fullName evidence="5">Tetratricopeptide repeat protein 29</fullName>
    </recommendedName>
</protein>
<sequence length="253" mass="28381">MSGVRSDLALDDVWATTFHTTPIQLRHQAYLKLGNWKESYLHLQQLLEFALSHNLAYYIGQSYRYMGEYYLNHGNPDLATPLLIKALNAFHEIGDINNREQTKNFAAVSAGQELMPKYIHFMLKCNKGNLEGVSYLQKLIRWKDTRDIAWSESSSVLSTINLDEALTIAANSASNLNTVLDATLMLEDASLNRTSLVHTKEVVPSKEVVPPSEVVHTNEAGYTNETEVNYKQRSETATITSQLSSISALSNLN</sequence>
<comment type="caution">
    <text evidence="7">The sequence shown here is derived from an EMBL/GenBank/DDBJ whole genome shotgun (WGS) entry which is preliminary data.</text>
</comment>
<evidence type="ECO:0000256" key="4">
    <source>
        <dbReference type="ARBA" id="ARBA00022803"/>
    </source>
</evidence>
<evidence type="ECO:0000256" key="2">
    <source>
        <dbReference type="ARBA" id="ARBA00022490"/>
    </source>
</evidence>
<dbReference type="InterPro" id="IPR011990">
    <property type="entry name" value="TPR-like_helical_dom_sf"/>
</dbReference>
<evidence type="ECO:0000256" key="3">
    <source>
        <dbReference type="ARBA" id="ARBA00022737"/>
    </source>
</evidence>
<proteinExistence type="predicted"/>
<organism evidence="7 8">
    <name type="scientific">Popillia japonica</name>
    <name type="common">Japanese beetle</name>
    <dbReference type="NCBI Taxonomy" id="7064"/>
    <lineage>
        <taxon>Eukaryota</taxon>
        <taxon>Metazoa</taxon>
        <taxon>Ecdysozoa</taxon>
        <taxon>Arthropoda</taxon>
        <taxon>Hexapoda</taxon>
        <taxon>Insecta</taxon>
        <taxon>Pterygota</taxon>
        <taxon>Neoptera</taxon>
        <taxon>Endopterygota</taxon>
        <taxon>Coleoptera</taxon>
        <taxon>Polyphaga</taxon>
        <taxon>Scarabaeiformia</taxon>
        <taxon>Scarabaeidae</taxon>
        <taxon>Rutelinae</taxon>
        <taxon>Popillia</taxon>
    </lineage>
</organism>
<keyword evidence="4" id="KW-0802">TPR repeat</keyword>
<evidence type="ECO:0000256" key="6">
    <source>
        <dbReference type="ARBA" id="ARBA00044739"/>
    </source>
</evidence>
<keyword evidence="2" id="KW-0963">Cytoplasm</keyword>
<dbReference type="InterPro" id="IPR051476">
    <property type="entry name" value="Bac_ResReg_Asp_Phosphatase"/>
</dbReference>
<reference evidence="7 8" key="1">
    <citation type="journal article" date="2024" name="BMC Genomics">
        <title>De novo assembly and annotation of Popillia japonica's genome with initial clues to its potential as an invasive pest.</title>
        <authorList>
            <person name="Cucini C."/>
            <person name="Boschi S."/>
            <person name="Funari R."/>
            <person name="Cardaioli E."/>
            <person name="Iannotti N."/>
            <person name="Marturano G."/>
            <person name="Paoli F."/>
            <person name="Bruttini M."/>
            <person name="Carapelli A."/>
            <person name="Frati F."/>
            <person name="Nardi F."/>
        </authorList>
    </citation>
    <scope>NUCLEOTIDE SEQUENCE [LARGE SCALE GENOMIC DNA]</scope>
    <source>
        <strain evidence="7">DMR45628</strain>
    </source>
</reference>
<evidence type="ECO:0000313" key="7">
    <source>
        <dbReference type="EMBL" id="KAK9720986.1"/>
    </source>
</evidence>
<dbReference type="SUPFAM" id="SSF48452">
    <property type="entry name" value="TPR-like"/>
    <property type="match status" value="1"/>
</dbReference>
<keyword evidence="8" id="KW-1185">Reference proteome</keyword>
<dbReference type="PANTHER" id="PTHR46630:SF1">
    <property type="entry name" value="TETRATRICOPEPTIDE REPEAT PROTEIN 29"/>
    <property type="match status" value="1"/>
</dbReference>
<comment type="subcellular location">
    <subcellularLocation>
        <location evidence="1">Cytoplasm</location>
    </subcellularLocation>
</comment>
<evidence type="ECO:0000256" key="5">
    <source>
        <dbReference type="ARBA" id="ARBA00040665"/>
    </source>
</evidence>
<comment type="function">
    <text evidence="6">Axonemal protein which is implicated in axonemal and/or peri-axonemal structure assembly and regulates flagellum assembly and beating and therefore sperm motility.</text>
</comment>
<evidence type="ECO:0000256" key="1">
    <source>
        <dbReference type="ARBA" id="ARBA00004496"/>
    </source>
</evidence>
<dbReference type="Proteomes" id="UP001458880">
    <property type="component" value="Unassembled WGS sequence"/>
</dbReference>
<dbReference type="GO" id="GO:0003341">
    <property type="term" value="P:cilium movement"/>
    <property type="evidence" value="ECO:0007669"/>
    <property type="project" value="TreeGrafter"/>
</dbReference>
<gene>
    <name evidence="7" type="ORF">QE152_g21775</name>
</gene>